<dbReference type="GO" id="GO:0006772">
    <property type="term" value="P:thiamine metabolic process"/>
    <property type="evidence" value="ECO:0007669"/>
    <property type="project" value="InterPro"/>
</dbReference>
<name>A0A421DS23_9GAMM</name>
<dbReference type="AlphaFoldDB" id="A0A421DS23"/>
<dbReference type="NCBIfam" id="TIGR02721">
    <property type="entry name" value="ycfN_thiK"/>
    <property type="match status" value="1"/>
</dbReference>
<dbReference type="EMBL" id="MJLZ01000005">
    <property type="protein sequence ID" value="RLM27077.1"/>
    <property type="molecule type" value="Genomic_DNA"/>
</dbReference>
<comment type="similarity">
    <text evidence="5">Belongs to the thiamine kinase family.</text>
</comment>
<sequence length="285" mass="32886">MVRYNIKQQLTDIISKHFPAAESAGFHFSLISGLSSESWRISAPGFDALARPQSAAGRLAGTDRQREFRLLRQMAGLGPRPLLWDSGWLIVEWVSGRVATAAEFSDALSDGELARCLAHLHQRPCSGYPLALKPLFARYWQQMDNRRRSPSLLRLHQHFQRQRLPKILAYAPLHLDVHAENLLLTDEKMMLIDWEYAADGDIALEMAFIIRANKLDTEMQLRLLQTYQQQRPGFSVAGLQQHVTQWLPWVDYLVLMWYEIRWQQTKQDRFLQALAPLRQQLGVGE</sequence>
<dbReference type="OrthoDB" id="179763at2"/>
<comment type="catalytic activity">
    <reaction evidence="5">
        <text>thiamine + ATP = thiamine phosphate + ADP + H(+)</text>
        <dbReference type="Rhea" id="RHEA:12012"/>
        <dbReference type="ChEBI" id="CHEBI:15378"/>
        <dbReference type="ChEBI" id="CHEBI:18385"/>
        <dbReference type="ChEBI" id="CHEBI:30616"/>
        <dbReference type="ChEBI" id="CHEBI:37575"/>
        <dbReference type="ChEBI" id="CHEBI:456216"/>
        <dbReference type="EC" id="2.7.1.89"/>
    </reaction>
</comment>
<dbReference type="GO" id="GO:0009229">
    <property type="term" value="P:thiamine diphosphate biosynthetic process"/>
    <property type="evidence" value="ECO:0007669"/>
    <property type="project" value="UniProtKB-UniRule"/>
</dbReference>
<feature type="domain" description="Aminoglycoside phosphotransferase" evidence="6">
    <location>
        <begin position="62"/>
        <end position="228"/>
    </location>
</feature>
<dbReference type="Pfam" id="PF01636">
    <property type="entry name" value="APH"/>
    <property type="match status" value="1"/>
</dbReference>
<evidence type="ECO:0000256" key="5">
    <source>
        <dbReference type="HAMAP-Rule" id="MF_01604"/>
    </source>
</evidence>
<dbReference type="HAMAP" id="MF_01604">
    <property type="entry name" value="Thiamine_kinase"/>
    <property type="match status" value="1"/>
</dbReference>
<keyword evidence="4 5" id="KW-0067">ATP-binding</keyword>
<gene>
    <name evidence="5" type="primary">thiK</name>
    <name evidence="7" type="ORF">BIY29_04050</name>
</gene>
<comment type="caution">
    <text evidence="7">The sequence shown here is derived from an EMBL/GenBank/DDBJ whole genome shotgun (WGS) entry which is preliminary data.</text>
</comment>
<protein>
    <recommendedName>
        <fullName evidence="5">Thiamine kinase</fullName>
        <ecNumber evidence="5">2.7.1.89</ecNumber>
    </recommendedName>
</protein>
<dbReference type="RefSeq" id="WP_121573898.1">
    <property type="nucleotide sequence ID" value="NZ_MJLZ01000005.1"/>
</dbReference>
<dbReference type="Proteomes" id="UP000285648">
    <property type="component" value="Unassembled WGS sequence"/>
</dbReference>
<keyword evidence="8" id="KW-1185">Reference proteome</keyword>
<dbReference type="GO" id="GO:0005524">
    <property type="term" value="F:ATP binding"/>
    <property type="evidence" value="ECO:0007669"/>
    <property type="project" value="UniProtKB-KW"/>
</dbReference>
<comment type="pathway">
    <text evidence="5">Cofactor biosynthesis; thiamine diphosphate biosynthesis; thiamine phosphate from thiamine: step 1/1.</text>
</comment>
<keyword evidence="1 5" id="KW-0808">Transferase</keyword>
<dbReference type="InterPro" id="IPR014093">
    <property type="entry name" value="Thiamine_kinase"/>
</dbReference>
<dbReference type="GO" id="GO:0019165">
    <property type="term" value="F:thiamine kinase activity"/>
    <property type="evidence" value="ECO:0007669"/>
    <property type="project" value="UniProtKB-UniRule"/>
</dbReference>
<keyword evidence="3 5" id="KW-0418">Kinase</keyword>
<comment type="function">
    <text evidence="5">Catalyzes the phosphorylation of thiamine to thiamine phosphate.</text>
</comment>
<dbReference type="InterPro" id="IPR011009">
    <property type="entry name" value="Kinase-like_dom_sf"/>
</dbReference>
<evidence type="ECO:0000256" key="1">
    <source>
        <dbReference type="ARBA" id="ARBA00022679"/>
    </source>
</evidence>
<evidence type="ECO:0000256" key="4">
    <source>
        <dbReference type="ARBA" id="ARBA00022840"/>
    </source>
</evidence>
<dbReference type="UniPathway" id="UPA00060">
    <property type="reaction ID" value="UER00596"/>
</dbReference>
<dbReference type="InterPro" id="IPR002575">
    <property type="entry name" value="Aminoglycoside_PTrfase"/>
</dbReference>
<evidence type="ECO:0000256" key="3">
    <source>
        <dbReference type="ARBA" id="ARBA00022777"/>
    </source>
</evidence>
<evidence type="ECO:0000256" key="2">
    <source>
        <dbReference type="ARBA" id="ARBA00022741"/>
    </source>
</evidence>
<reference evidence="7 8" key="1">
    <citation type="submission" date="2016-09" db="EMBL/GenBank/DDBJ databases">
        <authorList>
            <person name="Doonan J."/>
            <person name="Pachebat J.A."/>
            <person name="Golyshin P.N."/>
            <person name="Denman S."/>
            <person name="Mcdonald J.E."/>
        </authorList>
    </citation>
    <scope>NUCLEOTIDE SEQUENCE [LARGE SCALE GENOMIC DNA]</scope>
    <source>
        <strain evidence="7 8">NCPPB 3934</strain>
    </source>
</reference>
<dbReference type="Gene3D" id="3.90.1200.10">
    <property type="match status" value="1"/>
</dbReference>
<evidence type="ECO:0000259" key="6">
    <source>
        <dbReference type="Pfam" id="PF01636"/>
    </source>
</evidence>
<proteinExistence type="inferred from homology"/>
<evidence type="ECO:0000313" key="7">
    <source>
        <dbReference type="EMBL" id="RLM27077.1"/>
    </source>
</evidence>
<accession>A0A421DS23</accession>
<organism evidence="7 8">
    <name type="scientific">Brenneria alni</name>
    <dbReference type="NCBI Taxonomy" id="71656"/>
    <lineage>
        <taxon>Bacteria</taxon>
        <taxon>Pseudomonadati</taxon>
        <taxon>Pseudomonadota</taxon>
        <taxon>Gammaproteobacteria</taxon>
        <taxon>Enterobacterales</taxon>
        <taxon>Pectobacteriaceae</taxon>
        <taxon>Brenneria</taxon>
    </lineage>
</organism>
<dbReference type="SUPFAM" id="SSF56112">
    <property type="entry name" value="Protein kinase-like (PK-like)"/>
    <property type="match status" value="1"/>
</dbReference>
<dbReference type="EC" id="2.7.1.89" evidence="5"/>
<keyword evidence="2 5" id="KW-0547">Nucleotide-binding</keyword>
<evidence type="ECO:0000313" key="8">
    <source>
        <dbReference type="Proteomes" id="UP000285648"/>
    </source>
</evidence>